<dbReference type="InParanoid" id="A0A6J0C2Y7"/>
<reference evidence="5" key="1">
    <citation type="submission" date="2025-08" db="UniProtKB">
        <authorList>
            <consortium name="RefSeq"/>
        </authorList>
    </citation>
    <scope>IDENTIFICATION</scope>
    <source>
        <tissue evidence="5">Thorax and Abdomen</tissue>
    </source>
</reference>
<dbReference type="PANTHER" id="PTHR12045">
    <property type="entry name" value="ALLANTOICASE"/>
    <property type="match status" value="1"/>
</dbReference>
<dbReference type="NCBIfam" id="TIGR02961">
    <property type="entry name" value="allantoicase"/>
    <property type="match status" value="1"/>
</dbReference>
<dbReference type="OrthoDB" id="10266039at2759"/>
<dbReference type="FunFam" id="2.60.120.260:FF:000077">
    <property type="entry name" value="Probable allantoicase"/>
    <property type="match status" value="1"/>
</dbReference>
<comment type="similarity">
    <text evidence="1">Belongs to the allantoicase family.</text>
</comment>
<dbReference type="GO" id="GO:0000256">
    <property type="term" value="P:allantoin catabolic process"/>
    <property type="evidence" value="ECO:0007669"/>
    <property type="project" value="InterPro"/>
</dbReference>
<dbReference type="Proteomes" id="UP000829291">
    <property type="component" value="Chromosome 1"/>
</dbReference>
<feature type="domain" description="Allantoicase" evidence="3">
    <location>
        <begin position="237"/>
        <end position="391"/>
    </location>
</feature>
<dbReference type="HAMAP" id="MF_00813">
    <property type="entry name" value="Allantoicase"/>
    <property type="match status" value="1"/>
</dbReference>
<name>A0A6J0C2Y7_NEOLC</name>
<dbReference type="Pfam" id="PF03561">
    <property type="entry name" value="Allantoicase"/>
    <property type="match status" value="2"/>
</dbReference>
<accession>A0A6J0C2Y7</accession>
<dbReference type="KEGG" id="nlo:107225000"/>
<proteinExistence type="inferred from homology"/>
<evidence type="ECO:0000256" key="1">
    <source>
        <dbReference type="ARBA" id="ARBA00009242"/>
    </source>
</evidence>
<dbReference type="Gene3D" id="2.60.120.260">
    <property type="entry name" value="Galactose-binding domain-like"/>
    <property type="match status" value="2"/>
</dbReference>
<organism evidence="5">
    <name type="scientific">Neodiprion lecontei</name>
    <name type="common">Redheaded pine sawfly</name>
    <dbReference type="NCBI Taxonomy" id="441921"/>
    <lineage>
        <taxon>Eukaryota</taxon>
        <taxon>Metazoa</taxon>
        <taxon>Ecdysozoa</taxon>
        <taxon>Arthropoda</taxon>
        <taxon>Hexapoda</taxon>
        <taxon>Insecta</taxon>
        <taxon>Pterygota</taxon>
        <taxon>Neoptera</taxon>
        <taxon>Endopterygota</taxon>
        <taxon>Hymenoptera</taxon>
        <taxon>Tenthredinoidea</taxon>
        <taxon>Diprionidae</taxon>
        <taxon>Diprioninae</taxon>
        <taxon>Neodiprion</taxon>
    </lineage>
</organism>
<feature type="domain" description="Allantoicase" evidence="3">
    <location>
        <begin position="42"/>
        <end position="216"/>
    </location>
</feature>
<dbReference type="AlphaFoldDB" id="A0A6J0C2Y7"/>
<dbReference type="PIRSF" id="PIRSF016516">
    <property type="entry name" value="Allantoicase"/>
    <property type="match status" value="1"/>
</dbReference>
<dbReference type="InterPro" id="IPR015908">
    <property type="entry name" value="Allantoicase_dom"/>
</dbReference>
<dbReference type="SUPFAM" id="SSF49785">
    <property type="entry name" value="Galactose-binding domain-like"/>
    <property type="match status" value="2"/>
</dbReference>
<dbReference type="InterPro" id="IPR005164">
    <property type="entry name" value="Allantoicase"/>
</dbReference>
<keyword evidence="4" id="KW-1185">Reference proteome</keyword>
<dbReference type="InterPro" id="IPR008979">
    <property type="entry name" value="Galactose-bd-like_sf"/>
</dbReference>
<sequence length="399" mass="45537">MHYTFNRVRIIRYLSIFEMVVGTNDGSPNFANLNELASETNGGQIVFATDDWFACAENLLKDTEPVFKPDLYTDFGKWMDGWETRRRRCQGHDWAVIALKKPSTIMGVCVDTAYFTGNYAPRFSIQAAKLTDEEAKLFPKRECKIGTAADKSQMEQVQRIDTQKWETLVPMTNLRAGYEETRLNYFNVFETGTWTHLRLNMFPDGGIARLRVFGFVTPDWEEVNSDELIDLMSAENGTVCESYSNAHYGHPRNLIKTERGINMGDGWETARRLDRPPILEADDSGVLQVPGNEWAIFRLGHVGEIHSIEVDTNFFKGNFPDSIKIEGVLADPNQDSRRWSWKTIMTPKKLSPHKQHFYSTDDLLSYGPITHVKLTMAPDGGISRVRMLGHISHVSELLR</sequence>
<dbReference type="PANTHER" id="PTHR12045:SF3">
    <property type="entry name" value="INACTIVE ALLANTOICASE-RELATED"/>
    <property type="match status" value="1"/>
</dbReference>
<protein>
    <recommendedName>
        <fullName evidence="2">Allantoate amidinohydrolase</fullName>
    </recommendedName>
</protein>
<evidence type="ECO:0000259" key="3">
    <source>
        <dbReference type="Pfam" id="PF03561"/>
    </source>
</evidence>
<dbReference type="GeneID" id="107225000"/>
<evidence type="ECO:0000313" key="4">
    <source>
        <dbReference type="Proteomes" id="UP000829291"/>
    </source>
</evidence>
<evidence type="ECO:0000256" key="2">
    <source>
        <dbReference type="ARBA" id="ARBA00031078"/>
    </source>
</evidence>
<dbReference type="GO" id="GO:0004037">
    <property type="term" value="F:allantoicase activity"/>
    <property type="evidence" value="ECO:0007669"/>
    <property type="project" value="InterPro"/>
</dbReference>
<gene>
    <name evidence="5" type="primary">LOC107225000</name>
</gene>
<dbReference type="RefSeq" id="XP_015520779.1">
    <property type="nucleotide sequence ID" value="XM_015665293.2"/>
</dbReference>
<evidence type="ECO:0000313" key="5">
    <source>
        <dbReference type="RefSeq" id="XP_015520779.1"/>
    </source>
</evidence>